<dbReference type="GO" id="GO:0006508">
    <property type="term" value="P:proteolysis"/>
    <property type="evidence" value="ECO:0007669"/>
    <property type="project" value="InterPro"/>
</dbReference>
<dbReference type="InterPro" id="IPR045175">
    <property type="entry name" value="M28_fam"/>
</dbReference>
<keyword evidence="1" id="KW-1133">Transmembrane helix</keyword>
<keyword evidence="4" id="KW-1185">Reference proteome</keyword>
<organism evidence="3 4">
    <name type="scientific">Candidatus Thiomargarita nelsonii</name>
    <dbReference type="NCBI Taxonomy" id="1003181"/>
    <lineage>
        <taxon>Bacteria</taxon>
        <taxon>Pseudomonadati</taxon>
        <taxon>Pseudomonadota</taxon>
        <taxon>Gammaproteobacteria</taxon>
        <taxon>Thiotrichales</taxon>
        <taxon>Thiotrichaceae</taxon>
        <taxon>Thiomargarita</taxon>
    </lineage>
</organism>
<evidence type="ECO:0000313" key="4">
    <source>
        <dbReference type="Proteomes" id="UP000076962"/>
    </source>
</evidence>
<feature type="non-terminal residue" evidence="3">
    <location>
        <position position="184"/>
    </location>
</feature>
<accession>A0A176RVS9</accession>
<gene>
    <name evidence="3" type="ORF">THIOM_004483</name>
</gene>
<dbReference type="PANTHER" id="PTHR12147">
    <property type="entry name" value="METALLOPEPTIDASE M28 FAMILY MEMBER"/>
    <property type="match status" value="1"/>
</dbReference>
<dbReference type="Gene3D" id="3.40.630.10">
    <property type="entry name" value="Zn peptidases"/>
    <property type="match status" value="1"/>
</dbReference>
<keyword evidence="1" id="KW-0472">Membrane</keyword>
<reference evidence="3 4" key="1">
    <citation type="submission" date="2016-05" db="EMBL/GenBank/DDBJ databases">
        <title>Single-cell genome of chain-forming Candidatus Thiomargarita nelsonii and comparison to other large sulfur-oxidizing bacteria.</title>
        <authorList>
            <person name="Winkel M."/>
            <person name="Salman V."/>
            <person name="Woyke T."/>
            <person name="Schulz-Vogt H."/>
            <person name="Richter M."/>
            <person name="Flood B."/>
            <person name="Bailey J."/>
            <person name="Amann R."/>
            <person name="Mussmann M."/>
        </authorList>
    </citation>
    <scope>NUCLEOTIDE SEQUENCE [LARGE SCALE GENOMIC DNA]</scope>
    <source>
        <strain evidence="3 4">THI036</strain>
    </source>
</reference>
<dbReference type="InterPro" id="IPR007484">
    <property type="entry name" value="Peptidase_M28"/>
</dbReference>
<dbReference type="EMBL" id="LUTY01002638">
    <property type="protein sequence ID" value="OAD19861.1"/>
    <property type="molecule type" value="Genomic_DNA"/>
</dbReference>
<evidence type="ECO:0000256" key="1">
    <source>
        <dbReference type="SAM" id="Phobius"/>
    </source>
</evidence>
<proteinExistence type="predicted"/>
<name>A0A176RVS9_9GAMM</name>
<dbReference type="AlphaFoldDB" id="A0A176RVS9"/>
<sequence length="184" mass="20404">MAIKMKIIKDMLIAITLILILLGGLWFYLIQMPNVSFQGKAPPLNPVERQVLNNLKTHIAFLANDLGGRNLGNSLATSKNHIIELFRSYGYQVSLQKYQVLDQTYANIEVELRGQKKPEEIIIIGAHYDSVVGSPGANDNGSGVAGILEIARRLYGQALSRTIRFVAFVNEEPPFFKTEAMGSL</sequence>
<feature type="transmembrane region" description="Helical" evidence="1">
    <location>
        <begin position="12"/>
        <end position="30"/>
    </location>
</feature>
<dbReference type="Proteomes" id="UP000076962">
    <property type="component" value="Unassembled WGS sequence"/>
</dbReference>
<feature type="domain" description="Peptidase M28" evidence="2">
    <location>
        <begin position="107"/>
        <end position="172"/>
    </location>
</feature>
<dbReference type="SUPFAM" id="SSF53187">
    <property type="entry name" value="Zn-dependent exopeptidases"/>
    <property type="match status" value="1"/>
</dbReference>
<keyword evidence="1" id="KW-0812">Transmembrane</keyword>
<evidence type="ECO:0000313" key="3">
    <source>
        <dbReference type="EMBL" id="OAD19861.1"/>
    </source>
</evidence>
<dbReference type="PANTHER" id="PTHR12147:SF26">
    <property type="entry name" value="PEPTIDASE M28 DOMAIN-CONTAINING PROTEIN"/>
    <property type="match status" value="1"/>
</dbReference>
<dbReference type="GO" id="GO:0008235">
    <property type="term" value="F:metalloexopeptidase activity"/>
    <property type="evidence" value="ECO:0007669"/>
    <property type="project" value="InterPro"/>
</dbReference>
<comment type="caution">
    <text evidence="3">The sequence shown here is derived from an EMBL/GenBank/DDBJ whole genome shotgun (WGS) entry which is preliminary data.</text>
</comment>
<dbReference type="Pfam" id="PF04389">
    <property type="entry name" value="Peptidase_M28"/>
    <property type="match status" value="1"/>
</dbReference>
<protein>
    <submittedName>
        <fullName evidence="3">Peptidase, M28 family</fullName>
    </submittedName>
</protein>
<evidence type="ECO:0000259" key="2">
    <source>
        <dbReference type="Pfam" id="PF04389"/>
    </source>
</evidence>